<dbReference type="GO" id="GO:0003677">
    <property type="term" value="F:DNA binding"/>
    <property type="evidence" value="ECO:0007669"/>
    <property type="project" value="UniProtKB-KW"/>
</dbReference>
<dbReference type="InterPro" id="IPR015358">
    <property type="entry name" value="Tscrpt_reg_MerR_DNA-bd"/>
</dbReference>
<dbReference type="Gene3D" id="1.10.1660.10">
    <property type="match status" value="1"/>
</dbReference>
<organism evidence="3 5">
    <name type="scientific">Tetragenococcus halophilus</name>
    <name type="common">Pediococcus halophilus</name>
    <dbReference type="NCBI Taxonomy" id="51669"/>
    <lineage>
        <taxon>Bacteria</taxon>
        <taxon>Bacillati</taxon>
        <taxon>Bacillota</taxon>
        <taxon>Bacilli</taxon>
        <taxon>Lactobacillales</taxon>
        <taxon>Enterococcaceae</taxon>
        <taxon>Tetragenococcus</taxon>
    </lineage>
</organism>
<dbReference type="SUPFAM" id="SSF46955">
    <property type="entry name" value="Putative DNA-binding domain"/>
    <property type="match status" value="1"/>
</dbReference>
<keyword evidence="4" id="KW-0238">DNA-binding</keyword>
<dbReference type="EMBL" id="CP046246">
    <property type="protein sequence ID" value="QGP77353.1"/>
    <property type="molecule type" value="Genomic_DNA"/>
</dbReference>
<evidence type="ECO:0000313" key="5">
    <source>
        <dbReference type="Proteomes" id="UP000280475"/>
    </source>
</evidence>
<reference evidence="3" key="2">
    <citation type="submission" date="2018-03" db="EMBL/GenBank/DDBJ databases">
        <authorList>
            <person name="Jeon C.O."/>
        </authorList>
    </citation>
    <scope>NUCLEOTIDE SEQUENCE</scope>
    <source>
        <strain evidence="3">LMG 26042</strain>
    </source>
</reference>
<evidence type="ECO:0000313" key="6">
    <source>
        <dbReference type="Proteomes" id="UP000427886"/>
    </source>
</evidence>
<dbReference type="Proteomes" id="UP000280475">
    <property type="component" value="Chromosome"/>
</dbReference>
<gene>
    <name evidence="3" type="ORF">C7H83_06435</name>
    <name evidence="4" type="ORF">GLW17_11465</name>
</gene>
<dbReference type="Pfam" id="PF09278">
    <property type="entry name" value="MerR-DNA-bind"/>
    <property type="match status" value="1"/>
</dbReference>
<dbReference type="KEGG" id="tey:GLW17_11465"/>
<keyword evidence="1" id="KW-0175">Coiled coil</keyword>
<evidence type="ECO:0000256" key="1">
    <source>
        <dbReference type="SAM" id="Coils"/>
    </source>
</evidence>
<dbReference type="Proteomes" id="UP000427886">
    <property type="component" value="Chromosome"/>
</dbReference>
<evidence type="ECO:0000313" key="3">
    <source>
        <dbReference type="EMBL" id="AYW50121.1"/>
    </source>
</evidence>
<protein>
    <submittedName>
        <fullName evidence="4">MerR family DNA-binding protein</fullName>
    </submittedName>
</protein>
<dbReference type="InterPro" id="IPR009061">
    <property type="entry name" value="DNA-bd_dom_put_sf"/>
</dbReference>
<name>A0A3G5FIL7_TETHA</name>
<dbReference type="EMBL" id="CP027768">
    <property type="protein sequence ID" value="AYW50121.1"/>
    <property type="molecule type" value="Genomic_DNA"/>
</dbReference>
<evidence type="ECO:0000259" key="2">
    <source>
        <dbReference type="Pfam" id="PF09278"/>
    </source>
</evidence>
<sequence length="85" mass="10366">MKETGMSIKDIKKYTELRQLEDPPVEELMQLLLLHRKKIQEQLNIYQKNLAMLDKKISIYRQEVKTTRGKDLYDYFVTYYDDFLD</sequence>
<reference evidence="4 6" key="3">
    <citation type="submission" date="2019-11" db="EMBL/GenBank/DDBJ databases">
        <authorList>
            <person name="Kim E."/>
            <person name="Lee J."/>
            <person name="Jeon K."/>
            <person name="Lee Y."/>
        </authorList>
    </citation>
    <scope>NUCLEOTIDE SEQUENCE [LARGE SCALE GENOMIC DNA]</scope>
    <source>
        <strain evidence="4 6">YJ1</strain>
    </source>
</reference>
<dbReference type="RefSeq" id="WP_103892857.1">
    <property type="nucleotide sequence ID" value="NZ_BKBJ01000012.1"/>
</dbReference>
<proteinExistence type="predicted"/>
<dbReference type="AlphaFoldDB" id="A0A3G5FIL7"/>
<feature type="coiled-coil region" evidence="1">
    <location>
        <begin position="36"/>
        <end position="63"/>
    </location>
</feature>
<accession>A0A3G5FIL7</accession>
<reference evidence="3 5" key="1">
    <citation type="journal article" date="2012" name="Int. J. Syst. Evol. Microbiol.">
        <title>Characterization of Tetragenococcus strains from sugar thick juice reveals a novel species, Tetragenococcus osmophilus sp. nov., and divides Tetragenococcus halophilus into two subspecies, T. halophilus subsp. halophilus subsp. nov. and T. halophilus subsp. flandriensis subsp. nov.</title>
        <authorList>
            <person name="Juste A."/>
            <person name="Van Trappen S."/>
            <person name="Verreth C."/>
            <person name="Cleenwerck I."/>
            <person name="De Vos P."/>
            <person name="Lievens B."/>
            <person name="Willems K.A."/>
        </authorList>
    </citation>
    <scope>NUCLEOTIDE SEQUENCE [LARGE SCALE GENOMIC DNA]</scope>
    <source>
        <strain evidence="3 5">LMG 26042</strain>
    </source>
</reference>
<evidence type="ECO:0000313" key="4">
    <source>
        <dbReference type="EMBL" id="QGP77353.1"/>
    </source>
</evidence>
<feature type="domain" description="Transcription regulator MerR DNA binding" evidence="2">
    <location>
        <begin position="2"/>
        <end position="54"/>
    </location>
</feature>